<dbReference type="InterPro" id="IPR002933">
    <property type="entry name" value="Peptidase_M20"/>
</dbReference>
<feature type="binding site" evidence="4">
    <location>
        <position position="269"/>
    </location>
    <ligand>
        <name>allantoate</name>
        <dbReference type="ChEBI" id="CHEBI:17536"/>
    </ligand>
</feature>
<dbReference type="GO" id="GO:0016813">
    <property type="term" value="F:hydrolase activity, acting on carbon-nitrogen (but not peptide) bonds, in linear amidines"/>
    <property type="evidence" value="ECO:0007669"/>
    <property type="project" value="InterPro"/>
</dbReference>
<dbReference type="InterPro" id="IPR011650">
    <property type="entry name" value="Peptidase_M20_dimer"/>
</dbReference>
<protein>
    <submittedName>
        <fullName evidence="6">N-carbamoyl-L-amino-acid hydrolase</fullName>
    </submittedName>
</protein>
<dbReference type="InterPro" id="IPR010158">
    <property type="entry name" value="Amidase_Cbmase"/>
</dbReference>
<name>A0A1M7FZ36_9BACL</name>
<dbReference type="PANTHER" id="PTHR32494:SF5">
    <property type="entry name" value="ALLANTOATE AMIDOHYDROLASE"/>
    <property type="match status" value="1"/>
</dbReference>
<dbReference type="EMBL" id="FRCF01000005">
    <property type="protein sequence ID" value="SHM09165.1"/>
    <property type="molecule type" value="Genomic_DNA"/>
</dbReference>
<evidence type="ECO:0000259" key="5">
    <source>
        <dbReference type="Pfam" id="PF07687"/>
    </source>
</evidence>
<dbReference type="Pfam" id="PF07687">
    <property type="entry name" value="M20_dimer"/>
    <property type="match status" value="1"/>
</dbReference>
<dbReference type="Proteomes" id="UP000184206">
    <property type="component" value="Unassembled WGS sequence"/>
</dbReference>
<dbReference type="RefSeq" id="WP_072709955.1">
    <property type="nucleotide sequence ID" value="NZ_FRCF01000005.1"/>
</dbReference>
<feature type="domain" description="Peptidase M20 dimerisation" evidence="5">
    <location>
        <begin position="195"/>
        <end position="291"/>
    </location>
</feature>
<dbReference type="Gene3D" id="3.40.630.10">
    <property type="entry name" value="Zn peptidases"/>
    <property type="match status" value="1"/>
</dbReference>
<comment type="cofactor">
    <cofactor evidence="3">
        <name>Zn(2+)</name>
        <dbReference type="ChEBI" id="CHEBI:29105"/>
    </cofactor>
    <text evidence="3">Binds 2 Zn(2+) ions per subunit.</text>
</comment>
<dbReference type="SUPFAM" id="SSF55031">
    <property type="entry name" value="Bacterial exopeptidase dimerisation domain"/>
    <property type="match status" value="1"/>
</dbReference>
<keyword evidence="3" id="KW-0479">Metal-binding</keyword>
<organism evidence="6 7">
    <name type="scientific">Lacicoccus alkaliphilus DSM 16010</name>
    <dbReference type="NCBI Taxonomy" id="1123231"/>
    <lineage>
        <taxon>Bacteria</taxon>
        <taxon>Bacillati</taxon>
        <taxon>Bacillota</taxon>
        <taxon>Bacilli</taxon>
        <taxon>Bacillales</taxon>
        <taxon>Salinicoccaceae</taxon>
        <taxon>Lacicoccus</taxon>
    </lineage>
</organism>
<keyword evidence="3" id="KW-0862">Zinc</keyword>
<dbReference type="SUPFAM" id="SSF53187">
    <property type="entry name" value="Zn-dependent exopeptidases"/>
    <property type="match status" value="1"/>
</dbReference>
<feature type="binding site" evidence="3">
    <location>
        <position position="122"/>
    </location>
    <ligand>
        <name>Zn(2+)</name>
        <dbReference type="ChEBI" id="CHEBI:29105"/>
        <label>2</label>
    </ligand>
</feature>
<dbReference type="GO" id="GO:0046872">
    <property type="term" value="F:metal ion binding"/>
    <property type="evidence" value="ECO:0007669"/>
    <property type="project" value="UniProtKB-KW"/>
</dbReference>
<dbReference type="PANTHER" id="PTHR32494">
    <property type="entry name" value="ALLANTOATE DEIMINASE-RELATED"/>
    <property type="match status" value="1"/>
</dbReference>
<evidence type="ECO:0000256" key="2">
    <source>
        <dbReference type="ARBA" id="ARBA00022801"/>
    </source>
</evidence>
<evidence type="ECO:0000313" key="7">
    <source>
        <dbReference type="Proteomes" id="UP000184206"/>
    </source>
</evidence>
<dbReference type="PIRSF" id="PIRSF001235">
    <property type="entry name" value="Amidase_carbamoylase"/>
    <property type="match status" value="1"/>
</dbReference>
<sequence length="386" mass="41785">MEMNMERLMSMLEELNSITDDGEGMTRPAFSDFEDRAHEWFIGKCRALGLRTHQDAFGNSFGTIGPEGRGVLAGSHLDTVNNGGEYDGALGVITALETAAVLLESGVELEKPMTVVAFRAEEVGLVGSSVFTDTLERGDDFEERLAEMNRTVAAVDDSIGYADYTDYLELHIEQGKHLESKDLNIGIVNSIASLHRMIVDVHGEAGHAGTIGMAERDDALMHTAKILNAFENIVQSYGPPFVGTVGTLEVSPASPNVIPGRVRFSIDLRGDDMETLNEIKARFKTFAETNYNVDIAETPAKAPAHMSDDIMDHIKAACEAAGAGYDVMTSGANHDANPLSRRMNAGMIFIPSKDGISHNPAEYSSDEDIQKGAEVMLGTVRRLLDA</sequence>
<dbReference type="AlphaFoldDB" id="A0A1M7FZ36"/>
<dbReference type="OrthoDB" id="9808195at2"/>
<feature type="binding site" evidence="3">
    <location>
        <position position="358"/>
    </location>
    <ligand>
        <name>Zn(2+)</name>
        <dbReference type="ChEBI" id="CHEBI:29105"/>
        <label>2</label>
    </ligand>
</feature>
<dbReference type="NCBIfam" id="TIGR01879">
    <property type="entry name" value="hydantase"/>
    <property type="match status" value="1"/>
</dbReference>
<feature type="binding site" evidence="4">
    <location>
        <position position="256"/>
    </location>
    <ligand>
        <name>allantoate</name>
        <dbReference type="ChEBI" id="CHEBI:17536"/>
    </ligand>
</feature>
<feature type="binding site" evidence="3">
    <location>
        <position position="76"/>
    </location>
    <ligand>
        <name>Zn(2+)</name>
        <dbReference type="ChEBI" id="CHEBI:29105"/>
        <label>1</label>
    </ligand>
</feature>
<dbReference type="Pfam" id="PF01546">
    <property type="entry name" value="Peptidase_M20"/>
    <property type="match status" value="1"/>
</dbReference>
<feature type="binding site" evidence="3">
    <location>
        <position position="87"/>
    </location>
    <ligand>
        <name>Zn(2+)</name>
        <dbReference type="ChEBI" id="CHEBI:29105"/>
        <label>1</label>
    </ligand>
</feature>
<dbReference type="InterPro" id="IPR036264">
    <property type="entry name" value="Bact_exopeptidase_dim_dom"/>
</dbReference>
<evidence type="ECO:0000256" key="3">
    <source>
        <dbReference type="PIRSR" id="PIRSR001235-1"/>
    </source>
</evidence>
<evidence type="ECO:0000256" key="4">
    <source>
        <dbReference type="PIRSR" id="PIRSR001235-2"/>
    </source>
</evidence>
<feature type="binding site" evidence="3">
    <location>
        <position position="171"/>
    </location>
    <ligand>
        <name>Zn(2+)</name>
        <dbReference type="ChEBI" id="CHEBI:29105"/>
        <label>1</label>
    </ligand>
</feature>
<evidence type="ECO:0000313" key="6">
    <source>
        <dbReference type="EMBL" id="SHM09165.1"/>
    </source>
</evidence>
<proteinExistence type="inferred from homology"/>
<accession>A0A1M7FZ36</accession>
<gene>
    <name evidence="6" type="ORF">SAMN02745189_01526</name>
</gene>
<reference evidence="6 7" key="1">
    <citation type="submission" date="2016-11" db="EMBL/GenBank/DDBJ databases">
        <authorList>
            <person name="Jaros S."/>
            <person name="Januszkiewicz K."/>
            <person name="Wedrychowicz H."/>
        </authorList>
    </citation>
    <scope>NUCLEOTIDE SEQUENCE [LARGE SCALE GENOMIC DNA]</scope>
    <source>
        <strain evidence="6 7">DSM 16010</strain>
    </source>
</reference>
<feature type="binding site" evidence="4">
    <location>
        <position position="196"/>
    </location>
    <ligand>
        <name>allantoate</name>
        <dbReference type="ChEBI" id="CHEBI:17536"/>
    </ligand>
</feature>
<dbReference type="Gene3D" id="3.30.70.360">
    <property type="match status" value="1"/>
</dbReference>
<comment type="similarity">
    <text evidence="1">Belongs to the peptidase M20 family.</text>
</comment>
<keyword evidence="7" id="KW-1185">Reference proteome</keyword>
<feature type="binding site" evidence="3">
    <location>
        <position position="87"/>
    </location>
    <ligand>
        <name>Zn(2+)</name>
        <dbReference type="ChEBI" id="CHEBI:29105"/>
        <label>2</label>
    </ligand>
</feature>
<evidence type="ECO:0000256" key="1">
    <source>
        <dbReference type="ARBA" id="ARBA00006153"/>
    </source>
</evidence>
<keyword evidence="2 6" id="KW-0378">Hydrolase</keyword>